<dbReference type="AlphaFoldDB" id="A0A8H7KA46"/>
<feature type="transmembrane region" description="Helical" evidence="6">
    <location>
        <begin position="40"/>
        <end position="58"/>
    </location>
</feature>
<dbReference type="PROSITE" id="PS50850">
    <property type="entry name" value="MFS"/>
    <property type="match status" value="1"/>
</dbReference>
<dbReference type="FunFam" id="1.20.1250.20:FF:000034">
    <property type="entry name" value="MFS general substrate transporter"/>
    <property type="match status" value="1"/>
</dbReference>
<comment type="subcellular location">
    <subcellularLocation>
        <location evidence="1">Membrane</location>
        <topology evidence="1">Multi-pass membrane protein</topology>
    </subcellularLocation>
</comment>
<feature type="transmembrane region" description="Helical" evidence="6">
    <location>
        <begin position="93"/>
        <end position="117"/>
    </location>
</feature>
<protein>
    <recommendedName>
        <fullName evidence="7">Major facilitator superfamily (MFS) profile domain-containing protein</fullName>
    </recommendedName>
</protein>
<dbReference type="Proteomes" id="UP000616885">
    <property type="component" value="Unassembled WGS sequence"/>
</dbReference>
<evidence type="ECO:0000313" key="8">
    <source>
        <dbReference type="EMBL" id="KAF9743354.1"/>
    </source>
</evidence>
<evidence type="ECO:0000256" key="3">
    <source>
        <dbReference type="ARBA" id="ARBA00022692"/>
    </source>
</evidence>
<feature type="transmembrane region" description="Helical" evidence="6">
    <location>
        <begin position="70"/>
        <end position="87"/>
    </location>
</feature>
<organism evidence="8 9">
    <name type="scientific">Bionectria ochroleuca</name>
    <name type="common">Gliocladium roseum</name>
    <dbReference type="NCBI Taxonomy" id="29856"/>
    <lineage>
        <taxon>Eukaryota</taxon>
        <taxon>Fungi</taxon>
        <taxon>Dikarya</taxon>
        <taxon>Ascomycota</taxon>
        <taxon>Pezizomycotina</taxon>
        <taxon>Sordariomycetes</taxon>
        <taxon>Hypocreomycetidae</taxon>
        <taxon>Hypocreales</taxon>
        <taxon>Bionectriaceae</taxon>
        <taxon>Clonostachys</taxon>
    </lineage>
</organism>
<dbReference type="PANTHER" id="PTHR43791:SF91">
    <property type="entry name" value="MAJOR FACILITATOR SUPERFAMILY (MFS) PROFILE DOMAIN-CONTAINING PROTEIN-RELATED"/>
    <property type="match status" value="1"/>
</dbReference>
<dbReference type="Gene3D" id="1.20.1250.20">
    <property type="entry name" value="MFS general substrate transporter like domains"/>
    <property type="match status" value="1"/>
</dbReference>
<evidence type="ECO:0000256" key="5">
    <source>
        <dbReference type="ARBA" id="ARBA00023136"/>
    </source>
</evidence>
<dbReference type="Pfam" id="PF07690">
    <property type="entry name" value="MFS_1"/>
    <property type="match status" value="1"/>
</dbReference>
<sequence length="367" mass="41348">MWIVPPVMLLYLLSFLDRVNIGNARLFGLEEDLGLHGDQYQIAVSLLFVTYILSELPSNLVIKHFKPSRWLAFITTGWGIVATLTGIVQNYSGLIACRIILGALEGGLFPGLTIYLTMFYTKREYALRIGYLFVSAAIAGSMGGLLAYGIGQMDGVSGMRGWRWIMIIEGIPTFILGIAVWFWLADDPDSARYLTTQERDLIDARMRRQIGYTKSSEQMHKSDVYKGLKDWKIWLFCIGQFGGDVILYGYSTFLPTIIKGLGSWSTHGSPSPYNSLLCSGCRELPRRGIPLRPHTASRRLCRALRSDLHSRLRDSRQQCQRQCQVLWMLLGCDGLIRGGWYSIGLASQQQPAVREAYCGHRVAAHHR</sequence>
<keyword evidence="2" id="KW-0813">Transport</keyword>
<dbReference type="PANTHER" id="PTHR43791">
    <property type="entry name" value="PERMEASE-RELATED"/>
    <property type="match status" value="1"/>
</dbReference>
<name>A0A8H7KA46_BIOOC</name>
<proteinExistence type="predicted"/>
<feature type="transmembrane region" description="Helical" evidence="6">
    <location>
        <begin position="162"/>
        <end position="184"/>
    </location>
</feature>
<accession>A0A8H7KA46</accession>
<keyword evidence="5 6" id="KW-0472">Membrane</keyword>
<dbReference type="InterPro" id="IPR036259">
    <property type="entry name" value="MFS_trans_sf"/>
</dbReference>
<keyword evidence="4 6" id="KW-1133">Transmembrane helix</keyword>
<dbReference type="InterPro" id="IPR020846">
    <property type="entry name" value="MFS_dom"/>
</dbReference>
<dbReference type="InterPro" id="IPR011701">
    <property type="entry name" value="MFS"/>
</dbReference>
<evidence type="ECO:0000256" key="6">
    <source>
        <dbReference type="SAM" id="Phobius"/>
    </source>
</evidence>
<keyword evidence="3 6" id="KW-0812">Transmembrane</keyword>
<dbReference type="GO" id="GO:0016020">
    <property type="term" value="C:membrane"/>
    <property type="evidence" value="ECO:0007669"/>
    <property type="project" value="UniProtKB-SubCell"/>
</dbReference>
<evidence type="ECO:0000256" key="4">
    <source>
        <dbReference type="ARBA" id="ARBA00022989"/>
    </source>
</evidence>
<reference evidence="8" key="1">
    <citation type="submission" date="2020-10" db="EMBL/GenBank/DDBJ databases">
        <title>High-Quality Genome Resource of Clonostachys rosea strain S41 by Oxford Nanopore Long-Read Sequencing.</title>
        <authorList>
            <person name="Wang H."/>
        </authorList>
    </citation>
    <scope>NUCLEOTIDE SEQUENCE</scope>
    <source>
        <strain evidence="8">S41</strain>
    </source>
</reference>
<evidence type="ECO:0000256" key="1">
    <source>
        <dbReference type="ARBA" id="ARBA00004141"/>
    </source>
</evidence>
<feature type="transmembrane region" description="Helical" evidence="6">
    <location>
        <begin position="129"/>
        <end position="150"/>
    </location>
</feature>
<evidence type="ECO:0000259" key="7">
    <source>
        <dbReference type="PROSITE" id="PS50850"/>
    </source>
</evidence>
<dbReference type="SUPFAM" id="SSF103473">
    <property type="entry name" value="MFS general substrate transporter"/>
    <property type="match status" value="1"/>
</dbReference>
<evidence type="ECO:0000313" key="9">
    <source>
        <dbReference type="Proteomes" id="UP000616885"/>
    </source>
</evidence>
<dbReference type="EMBL" id="JADCTT010000017">
    <property type="protein sequence ID" value="KAF9743354.1"/>
    <property type="molecule type" value="Genomic_DNA"/>
</dbReference>
<gene>
    <name evidence="8" type="ORF">IM811_006445</name>
</gene>
<comment type="caution">
    <text evidence="8">The sequence shown here is derived from an EMBL/GenBank/DDBJ whole genome shotgun (WGS) entry which is preliminary data.</text>
</comment>
<feature type="domain" description="Major facilitator superfamily (MFS) profile" evidence="7">
    <location>
        <begin position="3"/>
        <end position="367"/>
    </location>
</feature>
<evidence type="ECO:0000256" key="2">
    <source>
        <dbReference type="ARBA" id="ARBA00022448"/>
    </source>
</evidence>
<dbReference type="GO" id="GO:0022857">
    <property type="term" value="F:transmembrane transporter activity"/>
    <property type="evidence" value="ECO:0007669"/>
    <property type="project" value="InterPro"/>
</dbReference>